<feature type="domain" description="Thymidylate synthase/dCMP hydroxymethylase" evidence="3">
    <location>
        <begin position="241"/>
        <end position="407"/>
    </location>
</feature>
<dbReference type="Gene3D" id="3.30.572.10">
    <property type="entry name" value="Thymidylate synthase/dCMP hydroxymethylase domain"/>
    <property type="match status" value="1"/>
</dbReference>
<dbReference type="SUPFAM" id="SSF55831">
    <property type="entry name" value="Thymidylate synthase/dCMP hydroxymethylase"/>
    <property type="match status" value="1"/>
</dbReference>
<dbReference type="Proteomes" id="UP000228989">
    <property type="component" value="Unassembled WGS sequence"/>
</dbReference>
<evidence type="ECO:0000313" key="5">
    <source>
        <dbReference type="EMBL" id="PIV13822.1"/>
    </source>
</evidence>
<accession>A0A2H9MNG9</accession>
<protein>
    <recommendedName>
        <fullName evidence="3">Thymidylate synthase/dCMP hydroxymethylase domain-containing protein</fullName>
    </recommendedName>
</protein>
<dbReference type="CDD" id="cd00351">
    <property type="entry name" value="TS_Pyrimidine_HMase"/>
    <property type="match status" value="1"/>
</dbReference>
<keyword evidence="2" id="KW-0808">Transferase</keyword>
<dbReference type="AlphaFoldDB" id="A0A2G9LK35"/>
<name>A0A2G9LK35_HUBC1</name>
<evidence type="ECO:0000313" key="12">
    <source>
        <dbReference type="Proteomes" id="UP000228888"/>
    </source>
</evidence>
<dbReference type="EMBL" id="PFIH01000022">
    <property type="protein sequence ID" value="PIX28166.1"/>
    <property type="molecule type" value="Genomic_DNA"/>
</dbReference>
<dbReference type="GO" id="GO:0032259">
    <property type="term" value="P:methylation"/>
    <property type="evidence" value="ECO:0007669"/>
    <property type="project" value="UniProtKB-KW"/>
</dbReference>
<gene>
    <name evidence="10" type="ORF">CO124_01905</name>
    <name evidence="6" type="ORF">COS22_01175</name>
    <name evidence="5" type="ORF">COS45_00855</name>
    <name evidence="7" type="ORF">COW47_02225</name>
    <name evidence="4" type="ORF">COW69_01730</name>
    <name evidence="9" type="ORF">COY63_01525</name>
    <name evidence="8" type="ORF">COZ66_00925</name>
</gene>
<dbReference type="InterPro" id="IPR030688">
    <property type="entry name" value="MeTrfase_MtrA/MtxA"/>
</dbReference>
<dbReference type="InterPro" id="IPR036926">
    <property type="entry name" value="Thymidate_synth/dCMP_Mease_sf"/>
</dbReference>
<sequence length="462" mass="52354">MVWPICFNSALDLGNLDSCVAICTLWTQKEEILKDIPKDNFIVAGQLYSIQGINHLIRNTLANPKIRYLVVCGNDLSGSGKALLNIIKTGKADGFVHEIEERFIKIFCNNIILIDLGGENNSIKILNEIKKLAYLPPNRDPIIIEEKRPKFLDWGVESSGFIVRAPTISEAWLNILDLILKVGEEKQCEYPGKQKEIANLVSVIEGDNQPIESWLGFSKEDVEKYCQSLLSKEKPEGVAYTYGERLFAYSFTNSNGKREAVNQIDKIIEYIKITPHTRRATASTWSVEIDSKSDHPPCLTQISVLVKYGKIYLTAIIRSNDMFGAWPLNAFGLLALQQKIAIETGYKIGHLTIISISAHIYENKWGESEKILRAYHKKTIPFTIDPLGYFIINVKDKIEIQHYTTKDQKTQYFFVGDNAEEMIKHIIATNIISKLSHAAYLSRELHKAEVALKNNTKYIQDA</sequence>
<reference evidence="11 12" key="1">
    <citation type="submission" date="2017-09" db="EMBL/GenBank/DDBJ databases">
        <title>Depth-based differentiation of microbial function through sediment-hosted aquifers and enrichment of novel symbionts in the deep terrestrial subsurface.</title>
        <authorList>
            <person name="Probst A.J."/>
            <person name="Ladd B."/>
            <person name="Jarett J.K."/>
            <person name="Geller-Mcgrath D.E."/>
            <person name="Sieber C.M.K."/>
            <person name="Emerson J.B."/>
            <person name="Anantharaman K."/>
            <person name="Thomas B.C."/>
            <person name="Malmstrom R."/>
            <person name="Stieglmeier M."/>
            <person name="Klingl A."/>
            <person name="Woyke T."/>
            <person name="Ryan C.M."/>
            <person name="Banfield J.F."/>
        </authorList>
    </citation>
    <scope>NUCLEOTIDE SEQUENCE [LARGE SCALE GENOMIC DNA]</scope>
</reference>
<evidence type="ECO:0000313" key="4">
    <source>
        <dbReference type="EMBL" id="PIN66540.1"/>
    </source>
</evidence>
<evidence type="ECO:0000313" key="6">
    <source>
        <dbReference type="EMBL" id="PIV46471.1"/>
    </source>
</evidence>
<dbReference type="GO" id="GO:0004799">
    <property type="term" value="F:thymidylate synthase activity"/>
    <property type="evidence" value="ECO:0007669"/>
    <property type="project" value="TreeGrafter"/>
</dbReference>
<evidence type="ECO:0000313" key="13">
    <source>
        <dbReference type="Proteomes" id="UP000229789"/>
    </source>
</evidence>
<dbReference type="PANTHER" id="PTHR11548">
    <property type="entry name" value="THYMIDYLATE SYNTHASE 1"/>
    <property type="match status" value="1"/>
</dbReference>
<dbReference type="Proteomes" id="UP000230713">
    <property type="component" value="Unassembled WGS sequence"/>
</dbReference>
<dbReference type="Proteomes" id="UP000230477">
    <property type="component" value="Unassembled WGS sequence"/>
</dbReference>
<accession>A0A2H9M2L2</accession>
<dbReference type="EMBL" id="PFFF01000045">
    <property type="protein sequence ID" value="PIV89564.1"/>
    <property type="molecule type" value="Genomic_DNA"/>
</dbReference>
<comment type="caution">
    <text evidence="4">The sequence shown here is derived from an EMBL/GenBank/DDBJ whole genome shotgun (WGS) entry which is preliminary data.</text>
</comment>
<dbReference type="EMBL" id="PETW01000023">
    <property type="protein sequence ID" value="PIV46471.1"/>
    <property type="molecule type" value="Genomic_DNA"/>
</dbReference>
<dbReference type="InterPro" id="IPR045097">
    <property type="entry name" value="Thymidate_synth/dCMP_Mease"/>
</dbReference>
<evidence type="ECO:0000313" key="11">
    <source>
        <dbReference type="Proteomes" id="UP000228874"/>
    </source>
</evidence>
<accession>A0A2H9PA33</accession>
<evidence type="ECO:0000259" key="3">
    <source>
        <dbReference type="Pfam" id="PF00303"/>
    </source>
</evidence>
<keyword evidence="1" id="KW-0489">Methyltransferase</keyword>
<evidence type="ECO:0000313" key="7">
    <source>
        <dbReference type="EMBL" id="PIV89564.1"/>
    </source>
</evidence>
<organism evidence="4 13">
    <name type="scientific">Huberarchaeum crystalense</name>
    <dbReference type="NCBI Taxonomy" id="2014257"/>
    <lineage>
        <taxon>Archaea</taxon>
        <taxon>Candidatus Huberarchaeota</taxon>
        <taxon>Candidatus Huberarchaeia</taxon>
        <taxon>Candidatus Huberarchaeales</taxon>
        <taxon>Candidatus Huberarchaeaceae</taxon>
        <taxon>Candidatus Huberarchaeum</taxon>
    </lineage>
</organism>
<evidence type="ECO:0000313" key="9">
    <source>
        <dbReference type="EMBL" id="PIY99814.1"/>
    </source>
</evidence>
<reference evidence="4 13" key="2">
    <citation type="submission" date="2017-09" db="EMBL/GenBank/DDBJ databases">
        <title>Depth-based differentiation of microbial function through sediment-hosted aquifers and enrichment of novel symbionts in the deep terrestrial subsurface.</title>
        <authorList>
            <person name="Probst A.J."/>
            <person name="Ladd B."/>
            <person name="Jarett J.K."/>
            <person name="Geller-Mcgrath D.E."/>
            <person name="Sieber C.M."/>
            <person name="Emerson J.B."/>
            <person name="Anantharaman K."/>
            <person name="Thomas B.C."/>
            <person name="Malmstrom R."/>
            <person name="Stieglmeier M."/>
            <person name="Klingl A."/>
            <person name="Woyke T."/>
            <person name="Ryan C.M."/>
            <person name="Banfield J.F."/>
        </authorList>
    </citation>
    <scope>NUCLEOTIDE SEQUENCE [LARGE SCALE GENOMIC DNA]</scope>
    <source>
        <strain evidence="6">CG02_land_8_20_14_3_00_31_209</strain>
        <strain evidence="5">CG03_land_8_20_14_0_80_31_114</strain>
        <strain evidence="7">CG17_big_fil_post_rev_8_21_14_2_50_31_73</strain>
        <strain evidence="4">CG18_big_fil_WC_8_21_14_2_50_31_19</strain>
        <strain evidence="9">CG_4_10_14_0_8_um_filter_31_133</strain>
        <strain evidence="8">CG_4_8_14_3_um_filter</strain>
        <strain evidence="10">CG_4_9_14_3_um_filter_31_125</strain>
    </source>
</reference>
<dbReference type="PANTHER" id="PTHR11548:SF1">
    <property type="entry name" value="THYMIDYLATE SYNTHASE 1"/>
    <property type="match status" value="1"/>
</dbReference>
<dbReference type="Pfam" id="PF04208">
    <property type="entry name" value="MtrA"/>
    <property type="match status" value="1"/>
</dbReference>
<dbReference type="Proteomes" id="UP000229789">
    <property type="component" value="Unassembled WGS sequence"/>
</dbReference>
<dbReference type="GO" id="GO:0005829">
    <property type="term" value="C:cytosol"/>
    <property type="evidence" value="ECO:0007669"/>
    <property type="project" value="TreeGrafter"/>
</dbReference>
<accession>A0A2H9N2Q3</accession>
<evidence type="ECO:0000256" key="1">
    <source>
        <dbReference type="ARBA" id="ARBA00022603"/>
    </source>
</evidence>
<dbReference type="EMBL" id="PEUT01000023">
    <property type="protein sequence ID" value="PIV13822.1"/>
    <property type="molecule type" value="Genomic_DNA"/>
</dbReference>
<evidence type="ECO:0000313" key="8">
    <source>
        <dbReference type="EMBL" id="PIX28166.1"/>
    </source>
</evidence>
<accession>A0A2H9M7G5</accession>
<evidence type="ECO:0000256" key="2">
    <source>
        <dbReference type="ARBA" id="ARBA00022679"/>
    </source>
</evidence>
<dbReference type="InterPro" id="IPR023451">
    <property type="entry name" value="Thymidate_synth/dCMP_Mease_dom"/>
</dbReference>
<dbReference type="EMBL" id="PFUW01000033">
    <property type="protein sequence ID" value="PJB03749.1"/>
    <property type="molecule type" value="Genomic_DNA"/>
</dbReference>
<evidence type="ECO:0000313" key="10">
    <source>
        <dbReference type="EMBL" id="PJB03749.1"/>
    </source>
</evidence>
<dbReference type="Proteomes" id="UP000231449">
    <property type="component" value="Unassembled WGS sequence"/>
</dbReference>
<dbReference type="Proteomes" id="UP000228888">
    <property type="component" value="Unassembled WGS sequence"/>
</dbReference>
<accession>A0A2H9QS02</accession>
<dbReference type="Proteomes" id="UP000228874">
    <property type="component" value="Unassembled WGS sequence"/>
</dbReference>
<proteinExistence type="predicted"/>
<dbReference type="GO" id="GO:0006231">
    <property type="term" value="P:dTMP biosynthetic process"/>
    <property type="evidence" value="ECO:0007669"/>
    <property type="project" value="TreeGrafter"/>
</dbReference>
<dbReference type="Pfam" id="PF00303">
    <property type="entry name" value="Thymidylat_synt"/>
    <property type="match status" value="1"/>
</dbReference>
<dbReference type="EMBL" id="PFMG01000035">
    <property type="protein sequence ID" value="PIY99814.1"/>
    <property type="molecule type" value="Genomic_DNA"/>
</dbReference>
<dbReference type="EMBL" id="PCUF01000020">
    <property type="protein sequence ID" value="PIN66540.1"/>
    <property type="molecule type" value="Genomic_DNA"/>
</dbReference>
<accession>A0A2G9LK35</accession>